<feature type="transmembrane region" description="Helical" evidence="3">
    <location>
        <begin position="208"/>
        <end position="228"/>
    </location>
</feature>
<dbReference type="GO" id="GO:0007165">
    <property type="term" value="P:signal transduction"/>
    <property type="evidence" value="ECO:0007669"/>
    <property type="project" value="UniProtKB-KW"/>
</dbReference>
<dbReference type="InterPro" id="IPR004089">
    <property type="entry name" value="MCPsignal_dom"/>
</dbReference>
<dbReference type="PANTHER" id="PTHR32089:SF112">
    <property type="entry name" value="LYSOZYME-LIKE PROTEIN-RELATED"/>
    <property type="match status" value="1"/>
</dbReference>
<keyword evidence="6" id="KW-1185">Reference proteome</keyword>
<feature type="domain" description="Methyl-accepting transducer" evidence="4">
    <location>
        <begin position="238"/>
        <end position="484"/>
    </location>
</feature>
<evidence type="ECO:0000313" key="6">
    <source>
        <dbReference type="Proteomes" id="UP000650511"/>
    </source>
</evidence>
<feature type="transmembrane region" description="Helical" evidence="3">
    <location>
        <begin position="30"/>
        <end position="50"/>
    </location>
</feature>
<dbReference type="Gene3D" id="1.10.287.950">
    <property type="entry name" value="Methyl-accepting chemotaxis protein"/>
    <property type="match status" value="1"/>
</dbReference>
<protein>
    <recommendedName>
        <fullName evidence="4">Methyl-accepting transducer domain-containing protein</fullName>
    </recommendedName>
</protein>
<keyword evidence="3" id="KW-1133">Transmembrane helix</keyword>
<dbReference type="Pfam" id="PF00015">
    <property type="entry name" value="MCPsignal"/>
    <property type="match status" value="1"/>
</dbReference>
<dbReference type="AlphaFoldDB" id="A0A8J3AG84"/>
<dbReference type="PANTHER" id="PTHR32089">
    <property type="entry name" value="METHYL-ACCEPTING CHEMOTAXIS PROTEIN MCPB"/>
    <property type="match status" value="1"/>
</dbReference>
<keyword evidence="3" id="KW-0812">Transmembrane</keyword>
<keyword evidence="3" id="KW-0472">Membrane</keyword>
<keyword evidence="1 2" id="KW-0807">Transducer</keyword>
<dbReference type="RefSeq" id="WP_205745468.1">
    <property type="nucleotide sequence ID" value="NZ_BMHA01000010.1"/>
</dbReference>
<name>A0A8J3AG84_9ACTN</name>
<dbReference type="EMBL" id="BMHA01000010">
    <property type="protein sequence ID" value="GGI08122.1"/>
    <property type="molecule type" value="Genomic_DNA"/>
</dbReference>
<gene>
    <name evidence="5" type="ORF">GCM10011354_27520</name>
</gene>
<reference evidence="5" key="2">
    <citation type="submission" date="2020-09" db="EMBL/GenBank/DDBJ databases">
        <authorList>
            <person name="Sun Q."/>
            <person name="Zhou Y."/>
        </authorList>
    </citation>
    <scope>NUCLEOTIDE SEQUENCE</scope>
    <source>
        <strain evidence="5">CGMCC 1.14988</strain>
    </source>
</reference>
<dbReference type="SUPFAM" id="SSF58104">
    <property type="entry name" value="Methyl-accepting chemotaxis protein (MCP) signaling domain"/>
    <property type="match status" value="1"/>
</dbReference>
<evidence type="ECO:0000256" key="1">
    <source>
        <dbReference type="ARBA" id="ARBA00023224"/>
    </source>
</evidence>
<evidence type="ECO:0000256" key="2">
    <source>
        <dbReference type="PROSITE-ProRule" id="PRU00284"/>
    </source>
</evidence>
<evidence type="ECO:0000259" key="4">
    <source>
        <dbReference type="PROSITE" id="PS50111"/>
    </source>
</evidence>
<dbReference type="Proteomes" id="UP000650511">
    <property type="component" value="Unassembled WGS sequence"/>
</dbReference>
<dbReference type="GO" id="GO:0016020">
    <property type="term" value="C:membrane"/>
    <property type="evidence" value="ECO:0007669"/>
    <property type="project" value="InterPro"/>
</dbReference>
<accession>A0A8J3AG84</accession>
<reference evidence="5" key="1">
    <citation type="journal article" date="2014" name="Int. J. Syst. Evol. Microbiol.">
        <title>Complete genome sequence of Corynebacterium casei LMG S-19264T (=DSM 44701T), isolated from a smear-ripened cheese.</title>
        <authorList>
            <consortium name="US DOE Joint Genome Institute (JGI-PGF)"/>
            <person name="Walter F."/>
            <person name="Albersmeier A."/>
            <person name="Kalinowski J."/>
            <person name="Ruckert C."/>
        </authorList>
    </citation>
    <scope>NUCLEOTIDE SEQUENCE</scope>
    <source>
        <strain evidence="5">CGMCC 1.14988</strain>
    </source>
</reference>
<dbReference type="SMART" id="SM00283">
    <property type="entry name" value="MA"/>
    <property type="match status" value="1"/>
</dbReference>
<comment type="caution">
    <text evidence="5">The sequence shown here is derived from an EMBL/GenBank/DDBJ whole genome shotgun (WGS) entry which is preliminary data.</text>
</comment>
<sequence>MKTSLPSGPGPAFSGKVLLVLARVSLHKKMLLPSVTTVVLFGLLTVWLLVGLGRTAEDLKQLYYREYLLTEAALSASVVLGDLDGGFSRAIYSDDPNVRRAAAEGFAGATTQMHDELQRLDDGDLDPAERALFDRFVADYTEAEQVWGTGLELAAAGDLAAARDQDAAAVAAWEQTAAVVGELVEELVADGQATYRAAEANYAELRSAAIAVAALTALLALGTALVVARSTVRGVSASSGKVGASAEELAAVSAQVAAASEETAAQSNVVAAAGEQVSSNVQTVATAVEEMSASVREIASSSAEASRVAGEAVRSVELSNEKVAALGVSSAEIGKVIEVITSIAEQTNLLALNATIEAARAGEAGKGFAVVANEVKELAKETAKATEEIASRVQSIQTDSELAVDTIGQISEVIGRIADMQNTIASAVEEQTATTNEISRNVNEAARGSSEIAENIVSVAQAAGDTSQGAARTQQAAAELREVAEGLQALVEGARASAVGSRPVSRGGDGASAPVAPVAPAVPAAPVYDHQPVGSSYLG</sequence>
<proteinExistence type="predicted"/>
<organism evidence="5 6">
    <name type="scientific">Egicoccus halophilus</name>
    <dbReference type="NCBI Taxonomy" id="1670830"/>
    <lineage>
        <taxon>Bacteria</taxon>
        <taxon>Bacillati</taxon>
        <taxon>Actinomycetota</taxon>
        <taxon>Nitriliruptoria</taxon>
        <taxon>Egicoccales</taxon>
        <taxon>Egicoccaceae</taxon>
        <taxon>Egicoccus</taxon>
    </lineage>
</organism>
<evidence type="ECO:0000256" key="3">
    <source>
        <dbReference type="SAM" id="Phobius"/>
    </source>
</evidence>
<dbReference type="PROSITE" id="PS50111">
    <property type="entry name" value="CHEMOTAXIS_TRANSDUC_2"/>
    <property type="match status" value="1"/>
</dbReference>
<evidence type="ECO:0000313" key="5">
    <source>
        <dbReference type="EMBL" id="GGI08122.1"/>
    </source>
</evidence>